<reference evidence="3" key="1">
    <citation type="journal article" date="2021" name="PeerJ">
        <title>Extensive microbial diversity within the chicken gut microbiome revealed by metagenomics and culture.</title>
        <authorList>
            <person name="Gilroy R."/>
            <person name="Ravi A."/>
            <person name="Getino M."/>
            <person name="Pursley I."/>
            <person name="Horton D.L."/>
            <person name="Alikhan N.F."/>
            <person name="Baker D."/>
            <person name="Gharbi K."/>
            <person name="Hall N."/>
            <person name="Watson M."/>
            <person name="Adriaenssens E.M."/>
            <person name="Foster-Nyarko E."/>
            <person name="Jarju S."/>
            <person name="Secka A."/>
            <person name="Antonio M."/>
            <person name="Oren A."/>
            <person name="Chaudhuri R.R."/>
            <person name="La Ragione R."/>
            <person name="Hildebrand F."/>
            <person name="Pallen M.J."/>
        </authorList>
    </citation>
    <scope>NUCLEOTIDE SEQUENCE</scope>
    <source>
        <strain evidence="3">ChiSxjej3B15-1167</strain>
    </source>
</reference>
<dbReference type="Pfam" id="PF01106">
    <property type="entry name" value="NifU"/>
    <property type="match status" value="1"/>
</dbReference>
<dbReference type="EMBL" id="DXEQ01000215">
    <property type="protein sequence ID" value="HIX72782.1"/>
    <property type="molecule type" value="Genomic_DNA"/>
</dbReference>
<evidence type="ECO:0000313" key="4">
    <source>
        <dbReference type="Proteomes" id="UP000886805"/>
    </source>
</evidence>
<accession>A0A9D1X4N5</accession>
<evidence type="ECO:0000313" key="3">
    <source>
        <dbReference type="EMBL" id="HIX72782.1"/>
    </source>
</evidence>
<dbReference type="Gene3D" id="3.30.300.130">
    <property type="entry name" value="Fe-S cluster assembly (FSCA)"/>
    <property type="match status" value="1"/>
</dbReference>
<comment type="caution">
    <text evidence="3">The sequence shown here is derived from an EMBL/GenBank/DDBJ whole genome shotgun (WGS) entry which is preliminary data.</text>
</comment>
<dbReference type="AlphaFoldDB" id="A0A9D1X4N5"/>
<organism evidence="3 4">
    <name type="scientific">Candidatus Anaerobutyricum stercoripullorum</name>
    <dbReference type="NCBI Taxonomy" id="2838456"/>
    <lineage>
        <taxon>Bacteria</taxon>
        <taxon>Bacillati</taxon>
        <taxon>Bacillota</taxon>
        <taxon>Clostridia</taxon>
        <taxon>Lachnospirales</taxon>
        <taxon>Lachnospiraceae</taxon>
        <taxon>Anaerobutyricum</taxon>
    </lineage>
</organism>
<dbReference type="InterPro" id="IPR001075">
    <property type="entry name" value="NIF_FeS_clus_asmbl_NifU_C"/>
</dbReference>
<comment type="function">
    <text evidence="1">May be involved in the formation or repair of [Fe-S] clusters present in iron-sulfur proteins.</text>
</comment>
<dbReference type="Proteomes" id="UP000886805">
    <property type="component" value="Unassembled WGS sequence"/>
</dbReference>
<sequence>MSERPNTEELLDKLSEFFDADINQYLGEHGGAAEVVDVEGNELIIRLLGECRGCLSMNDTVNGVIKKKVHAVFPFIEKVTVTDDVSPEVYEMAKSLFTGGKY</sequence>
<dbReference type="GO" id="GO:0005506">
    <property type="term" value="F:iron ion binding"/>
    <property type="evidence" value="ECO:0007669"/>
    <property type="project" value="InterPro"/>
</dbReference>
<dbReference type="InterPro" id="IPR034904">
    <property type="entry name" value="FSCA_dom_sf"/>
</dbReference>
<evidence type="ECO:0000259" key="2">
    <source>
        <dbReference type="Pfam" id="PF01106"/>
    </source>
</evidence>
<protein>
    <submittedName>
        <fullName evidence="3">NifU family protein</fullName>
    </submittedName>
</protein>
<gene>
    <name evidence="3" type="ORF">H9849_07135</name>
</gene>
<dbReference type="SUPFAM" id="SSF117916">
    <property type="entry name" value="Fe-S cluster assembly (FSCA) domain-like"/>
    <property type="match status" value="1"/>
</dbReference>
<feature type="domain" description="NIF system FeS cluster assembly NifU C-terminal" evidence="2">
    <location>
        <begin position="18"/>
        <end position="79"/>
    </location>
</feature>
<reference evidence="3" key="2">
    <citation type="submission" date="2021-04" db="EMBL/GenBank/DDBJ databases">
        <authorList>
            <person name="Gilroy R."/>
        </authorList>
    </citation>
    <scope>NUCLEOTIDE SEQUENCE</scope>
    <source>
        <strain evidence="3">ChiSxjej3B15-1167</strain>
    </source>
</reference>
<proteinExistence type="predicted"/>
<evidence type="ECO:0000256" key="1">
    <source>
        <dbReference type="ARBA" id="ARBA00049958"/>
    </source>
</evidence>
<dbReference type="GO" id="GO:0016226">
    <property type="term" value="P:iron-sulfur cluster assembly"/>
    <property type="evidence" value="ECO:0007669"/>
    <property type="project" value="InterPro"/>
</dbReference>
<dbReference type="GO" id="GO:0051536">
    <property type="term" value="F:iron-sulfur cluster binding"/>
    <property type="evidence" value="ECO:0007669"/>
    <property type="project" value="InterPro"/>
</dbReference>
<name>A0A9D1X4N5_9FIRM</name>